<dbReference type="AlphaFoldDB" id="A0A081CN49"/>
<reference evidence="2" key="1">
    <citation type="submission" date="2014-07" db="EMBL/GenBank/DDBJ databases">
        <title>Draft genome sequence of the yeast Pseudozyma antarctica JCM 10317 known as a producer of lipase B which used in a wide range of industrial applications.</title>
        <authorList>
            <person name="Morita T."/>
            <person name="Saika A."/>
            <person name="Koike H."/>
        </authorList>
    </citation>
    <scope>NUCLEOTIDE SEQUENCE</scope>
    <source>
        <strain evidence="2">JCM 10317</strain>
    </source>
</reference>
<organism evidence="2">
    <name type="scientific">Pseudozyma antarctica</name>
    <name type="common">Yeast</name>
    <name type="synonym">Candida antarctica</name>
    <dbReference type="NCBI Taxonomy" id="84753"/>
    <lineage>
        <taxon>Eukaryota</taxon>
        <taxon>Fungi</taxon>
        <taxon>Dikarya</taxon>
        <taxon>Basidiomycota</taxon>
        <taxon>Ustilaginomycotina</taxon>
        <taxon>Ustilaginomycetes</taxon>
        <taxon>Ustilaginales</taxon>
        <taxon>Ustilaginaceae</taxon>
        <taxon>Moesziomyces</taxon>
    </lineage>
</organism>
<feature type="non-terminal residue" evidence="2">
    <location>
        <position position="190"/>
    </location>
</feature>
<proteinExistence type="predicted"/>
<feature type="signal peptide" evidence="1">
    <location>
        <begin position="1"/>
        <end position="21"/>
    </location>
</feature>
<keyword evidence="1" id="KW-0732">Signal</keyword>
<evidence type="ECO:0000313" key="2">
    <source>
        <dbReference type="EMBL" id="GAK68095.1"/>
    </source>
</evidence>
<dbReference type="RefSeq" id="XP_014653716.1">
    <property type="nucleotide sequence ID" value="XM_014798230.1"/>
</dbReference>
<keyword evidence="3" id="KW-1185">Reference proteome</keyword>
<evidence type="ECO:0000313" key="3">
    <source>
        <dbReference type="Proteomes" id="UP000053758"/>
    </source>
</evidence>
<protein>
    <submittedName>
        <fullName evidence="2">Uncharacterized protein</fullName>
    </submittedName>
</protein>
<dbReference type="Proteomes" id="UP000053758">
    <property type="component" value="Unassembled WGS sequence"/>
</dbReference>
<gene>
    <name evidence="2" type="ORF">PAN0_038c6328</name>
</gene>
<accession>A0A081CN49</accession>
<name>A0A081CN49_PSEA2</name>
<evidence type="ECO:0000256" key="1">
    <source>
        <dbReference type="SAM" id="SignalP"/>
    </source>
</evidence>
<dbReference type="GeneID" id="26307136"/>
<sequence length="190" mass="20708">MPSKIALSISVLTAALGMVNAAPHYGAEYSYYNGGHNVESTNENKLVDASDLGLNIDILKRTDYSACKKYISSYNGGHNVYSVNENKLIDLSDATVNLSLLSSNGRKQKTWKNAPAYCLEYIKSYNGGHNVIVKNENKLVDLSGLLANIGILSKRNAPEFSYYDAGHNVVSDNENKLIDASDLLADVDIL</sequence>
<dbReference type="EMBL" id="DF830105">
    <property type="protein sequence ID" value="GAK68095.1"/>
    <property type="molecule type" value="Genomic_DNA"/>
</dbReference>
<dbReference type="HOGENOM" id="CLU_1427796_0_0_1"/>
<feature type="chain" id="PRO_5001756062" evidence="1">
    <location>
        <begin position="22"/>
        <end position="190"/>
    </location>
</feature>